<evidence type="ECO:0000313" key="1">
    <source>
        <dbReference type="EMBL" id="AOZ63712.1"/>
    </source>
</evidence>
<accession>A0A1I9SAA6</accession>
<evidence type="ECO:0000313" key="2">
    <source>
        <dbReference type="Proteomes" id="UP000224902"/>
    </source>
</evidence>
<keyword evidence="2" id="KW-1185">Reference proteome</keyword>
<dbReference type="EMBL" id="KX774321">
    <property type="protein sequence ID" value="AOZ63712.1"/>
    <property type="molecule type" value="Genomic_DNA"/>
</dbReference>
<name>A0A1I9SAA6_9CAUD</name>
<gene>
    <name evidence="1" type="ORF">SEA_WEASELS2_126</name>
</gene>
<organism evidence="1 2">
    <name type="scientific">Rhodococcus phage Weasels2</name>
    <dbReference type="NCBI Taxonomy" id="1897437"/>
    <lineage>
        <taxon>Viruses</taxon>
        <taxon>Duplodnaviria</taxon>
        <taxon>Heunggongvirae</taxon>
        <taxon>Uroviricota</taxon>
        <taxon>Caudoviricetes</taxon>
        <taxon>Weaselvirus</taxon>
        <taxon>Weaselvirus weasel</taxon>
    </lineage>
</organism>
<proteinExistence type="predicted"/>
<dbReference type="Proteomes" id="UP000224902">
    <property type="component" value="Segment"/>
</dbReference>
<protein>
    <submittedName>
        <fullName evidence="1">Uncharacterized protein</fullName>
    </submittedName>
</protein>
<sequence length="75" mass="8838">MDDTFDFPEALMKYQPEKMKGWIVTKELIDGIVKEVWTAEEGSEADDWLRDILSRDRSQAKPYVRKTKRKTDDSV</sequence>
<reference evidence="2" key="1">
    <citation type="submission" date="2016-08" db="EMBL/GenBank/DDBJ databases">
        <authorList>
            <person name="Seilhamer J.J."/>
        </authorList>
    </citation>
    <scope>NUCLEOTIDE SEQUENCE [LARGE SCALE GENOMIC DNA]</scope>
</reference>